<reference evidence="3 4" key="1">
    <citation type="submission" date="2024-02" db="EMBL/GenBank/DDBJ databases">
        <title>De novo assembly and annotation of 12 fungi associated with fruit tree decline syndrome in Ontario, Canada.</title>
        <authorList>
            <person name="Sulman M."/>
            <person name="Ellouze W."/>
            <person name="Ilyukhin E."/>
        </authorList>
    </citation>
    <scope>NUCLEOTIDE SEQUENCE [LARGE SCALE GENOMIC DNA]</scope>
    <source>
        <strain evidence="3 4">M11/M66-122</strain>
    </source>
</reference>
<dbReference type="Pfam" id="PF00339">
    <property type="entry name" value="Arrestin_N"/>
    <property type="match status" value="1"/>
</dbReference>
<keyword evidence="4" id="KW-1185">Reference proteome</keyword>
<dbReference type="PANTHER" id="PTHR11188:SF161">
    <property type="entry name" value="PH-RESPONSE REGULATOR PROTEIN PALF_RIM8"/>
    <property type="match status" value="1"/>
</dbReference>
<evidence type="ECO:0000313" key="4">
    <source>
        <dbReference type="Proteomes" id="UP001320420"/>
    </source>
</evidence>
<name>A0AAN9USF0_9PEZI</name>
<dbReference type="GO" id="GO:0030674">
    <property type="term" value="F:protein-macromolecule adaptor activity"/>
    <property type="evidence" value="ECO:0007669"/>
    <property type="project" value="TreeGrafter"/>
</dbReference>
<feature type="compositionally biased region" description="Basic and acidic residues" evidence="1">
    <location>
        <begin position="1"/>
        <end position="17"/>
    </location>
</feature>
<feature type="domain" description="Arrestin-like N-terminal" evidence="2">
    <location>
        <begin position="40"/>
        <end position="159"/>
    </location>
</feature>
<gene>
    <name evidence="3" type="primary">RIM8_1</name>
    <name evidence="3" type="ORF">SLS62_005584</name>
</gene>
<dbReference type="PANTHER" id="PTHR11188">
    <property type="entry name" value="ARRESTIN DOMAIN CONTAINING PROTEIN"/>
    <property type="match status" value="1"/>
</dbReference>
<protein>
    <submittedName>
        <fullName evidence="3">Ph-response sensor protein</fullName>
    </submittedName>
</protein>
<dbReference type="GO" id="GO:0070086">
    <property type="term" value="P:ubiquitin-dependent endocytosis"/>
    <property type="evidence" value="ECO:0007669"/>
    <property type="project" value="TreeGrafter"/>
</dbReference>
<organism evidence="3 4">
    <name type="scientific">Diatrype stigma</name>
    <dbReference type="NCBI Taxonomy" id="117547"/>
    <lineage>
        <taxon>Eukaryota</taxon>
        <taxon>Fungi</taxon>
        <taxon>Dikarya</taxon>
        <taxon>Ascomycota</taxon>
        <taxon>Pezizomycotina</taxon>
        <taxon>Sordariomycetes</taxon>
        <taxon>Xylariomycetidae</taxon>
        <taxon>Xylariales</taxon>
        <taxon>Diatrypaceae</taxon>
        <taxon>Diatrype</taxon>
    </lineage>
</organism>
<dbReference type="AlphaFoldDB" id="A0AAN9USF0"/>
<evidence type="ECO:0000259" key="2">
    <source>
        <dbReference type="Pfam" id="PF00339"/>
    </source>
</evidence>
<dbReference type="GO" id="GO:0005886">
    <property type="term" value="C:plasma membrane"/>
    <property type="evidence" value="ECO:0007669"/>
    <property type="project" value="TreeGrafter"/>
</dbReference>
<comment type="caution">
    <text evidence="3">The sequence shown here is derived from an EMBL/GenBank/DDBJ whole genome shotgun (WGS) entry which is preliminary data.</text>
</comment>
<dbReference type="InterPro" id="IPR011021">
    <property type="entry name" value="Arrestin-like_N"/>
</dbReference>
<accession>A0AAN9USF0</accession>
<dbReference type="Proteomes" id="UP001320420">
    <property type="component" value="Unassembled WGS sequence"/>
</dbReference>
<dbReference type="InterPro" id="IPR050357">
    <property type="entry name" value="Arrestin_domain-protein"/>
</dbReference>
<sequence length="167" mass="18181">MGSDLDKIAKLSPDDQPPKPSFLSRLASPLRSRTRNLADFHIRLKEPHRTYSAGDHVKGHVVLSIIKPTRITHLTIALHGYVRAFKNAGAAAQLGPVNPAIASSGDGGHSFRYHGNGHASLFQDEQVLCGDGRLKPMRYEFEFDLIFPIKGLPSSIDANALLIHGAV</sequence>
<proteinExistence type="predicted"/>
<dbReference type="EMBL" id="JAKJXP020000038">
    <property type="protein sequence ID" value="KAK7752431.1"/>
    <property type="molecule type" value="Genomic_DNA"/>
</dbReference>
<dbReference type="Gene3D" id="2.60.40.640">
    <property type="match status" value="1"/>
</dbReference>
<dbReference type="InterPro" id="IPR014752">
    <property type="entry name" value="Arrestin-like_C"/>
</dbReference>
<feature type="region of interest" description="Disordered" evidence="1">
    <location>
        <begin position="1"/>
        <end position="24"/>
    </location>
</feature>
<evidence type="ECO:0000313" key="3">
    <source>
        <dbReference type="EMBL" id="KAK7752431.1"/>
    </source>
</evidence>
<dbReference type="GO" id="GO:0005829">
    <property type="term" value="C:cytosol"/>
    <property type="evidence" value="ECO:0007669"/>
    <property type="project" value="TreeGrafter"/>
</dbReference>
<evidence type="ECO:0000256" key="1">
    <source>
        <dbReference type="SAM" id="MobiDB-lite"/>
    </source>
</evidence>
<dbReference type="GO" id="GO:0031625">
    <property type="term" value="F:ubiquitin protein ligase binding"/>
    <property type="evidence" value="ECO:0007669"/>
    <property type="project" value="TreeGrafter"/>
</dbReference>